<dbReference type="GO" id="GO:0043103">
    <property type="term" value="P:hypoxanthine salvage"/>
    <property type="evidence" value="ECO:0007669"/>
    <property type="project" value="TreeGrafter"/>
</dbReference>
<evidence type="ECO:0000313" key="10">
    <source>
        <dbReference type="EMBL" id="CEM51262.1"/>
    </source>
</evidence>
<organism evidence="10">
    <name type="scientific">Chromera velia CCMP2878</name>
    <dbReference type="NCBI Taxonomy" id="1169474"/>
    <lineage>
        <taxon>Eukaryota</taxon>
        <taxon>Sar</taxon>
        <taxon>Alveolata</taxon>
        <taxon>Colpodellida</taxon>
        <taxon>Chromeraceae</taxon>
        <taxon>Chromera</taxon>
    </lineage>
</organism>
<gene>
    <name evidence="10" type="ORF">Cvel_10502</name>
</gene>
<reference evidence="10" key="1">
    <citation type="submission" date="2014-11" db="EMBL/GenBank/DDBJ databases">
        <authorList>
            <person name="Otto D Thomas"/>
            <person name="Naeem Raeece"/>
        </authorList>
    </citation>
    <scope>NUCLEOTIDE SEQUENCE</scope>
</reference>
<dbReference type="AlphaFoldDB" id="A0A0G4I336"/>
<comment type="similarity">
    <text evidence="3">Belongs to the metallo-dependent hydrolases superfamily. Adenosine and AMP deaminases family.</text>
</comment>
<feature type="domain" description="Adenosine deaminase" evidence="9">
    <location>
        <begin position="11"/>
        <end position="329"/>
    </location>
</feature>
<evidence type="ECO:0000256" key="1">
    <source>
        <dbReference type="ARBA" id="ARBA00001947"/>
    </source>
</evidence>
<dbReference type="EMBL" id="CDMZ01004897">
    <property type="protein sequence ID" value="CEM51262.1"/>
    <property type="molecule type" value="Genomic_DNA"/>
</dbReference>
<evidence type="ECO:0000256" key="4">
    <source>
        <dbReference type="ARBA" id="ARBA00012784"/>
    </source>
</evidence>
<dbReference type="InterPro" id="IPR001365">
    <property type="entry name" value="A_deaminase_dom"/>
</dbReference>
<dbReference type="SUPFAM" id="SSF51556">
    <property type="entry name" value="Metallo-dependent hydrolases"/>
    <property type="match status" value="1"/>
</dbReference>
<protein>
    <recommendedName>
        <fullName evidence="4">adenosine deaminase</fullName>
        <ecNumber evidence="4">3.5.4.4</ecNumber>
    </recommendedName>
</protein>
<sequence>MADTSKYASMPKVELHCHLEGAVRWSTLLEETKKQGFPLSDNPRDELLITGPVGTLANFLNKMDLHHRILSSLSVLERISEEAVVDKYAEGVKLLELRYAPSYIHKGHEHPFPDSLQAIKRGIKKGVEKCGGDIHVGLICIAVAAFGAEEFEKTVDFAIENKEDFLGFDIAGVEVGLRDFKPFMDRLYAAGLKLTAHAAEDAETGLPENALVAVDDLHCSRIGHGIQIIKRPDIMEKIRDKGVHLEFNPTSNWYTGSVESLDKHPIRDFWQFGVSVGISTDDPGVMGISLLDEYENMETHQGLTEPDFLLMNCHALAHAFMPLAVRQQVYAQHFRGPLQKCATDSHRRDALRVLQTMGVLKGGACRQKGHAEDGTAVRKLSLTEDEAYLMSSEDPVACQV</sequence>
<name>A0A0G4I336_9ALVE</name>
<dbReference type="UniPathway" id="UPA00606"/>
<evidence type="ECO:0000256" key="3">
    <source>
        <dbReference type="ARBA" id="ARBA00006676"/>
    </source>
</evidence>
<accession>A0A0G4I336</accession>
<dbReference type="GO" id="GO:0005829">
    <property type="term" value="C:cytosol"/>
    <property type="evidence" value="ECO:0007669"/>
    <property type="project" value="TreeGrafter"/>
</dbReference>
<keyword evidence="6" id="KW-0660">Purine salvage</keyword>
<proteinExistence type="inferred from homology"/>
<comment type="pathway">
    <text evidence="2">Purine metabolism; purine nucleoside salvage.</text>
</comment>
<evidence type="ECO:0000256" key="5">
    <source>
        <dbReference type="ARBA" id="ARBA00022723"/>
    </source>
</evidence>
<dbReference type="PANTHER" id="PTHR11409">
    <property type="entry name" value="ADENOSINE DEAMINASE"/>
    <property type="match status" value="1"/>
</dbReference>
<keyword evidence="7" id="KW-0378">Hydrolase</keyword>
<dbReference type="GO" id="GO:0009897">
    <property type="term" value="C:external side of plasma membrane"/>
    <property type="evidence" value="ECO:0007669"/>
    <property type="project" value="TreeGrafter"/>
</dbReference>
<evidence type="ECO:0000256" key="6">
    <source>
        <dbReference type="ARBA" id="ARBA00022726"/>
    </source>
</evidence>
<evidence type="ECO:0000256" key="7">
    <source>
        <dbReference type="ARBA" id="ARBA00022801"/>
    </source>
</evidence>
<dbReference type="GO" id="GO:0004000">
    <property type="term" value="F:adenosine deaminase activity"/>
    <property type="evidence" value="ECO:0007669"/>
    <property type="project" value="TreeGrafter"/>
</dbReference>
<dbReference type="GO" id="GO:0006154">
    <property type="term" value="P:adenosine catabolic process"/>
    <property type="evidence" value="ECO:0007669"/>
    <property type="project" value="TreeGrafter"/>
</dbReference>
<evidence type="ECO:0000259" key="9">
    <source>
        <dbReference type="Pfam" id="PF00962"/>
    </source>
</evidence>
<comment type="cofactor">
    <cofactor evidence="1">
        <name>Zn(2+)</name>
        <dbReference type="ChEBI" id="CHEBI:29105"/>
    </cofactor>
</comment>
<dbReference type="Gene3D" id="3.20.20.140">
    <property type="entry name" value="Metal-dependent hydrolases"/>
    <property type="match status" value="1"/>
</dbReference>
<dbReference type="EC" id="3.5.4.4" evidence="4"/>
<dbReference type="GO" id="GO:0046103">
    <property type="term" value="P:inosine biosynthetic process"/>
    <property type="evidence" value="ECO:0007669"/>
    <property type="project" value="TreeGrafter"/>
</dbReference>
<dbReference type="PhylomeDB" id="A0A0G4I336"/>
<evidence type="ECO:0000256" key="8">
    <source>
        <dbReference type="ARBA" id="ARBA00022833"/>
    </source>
</evidence>
<dbReference type="InterPro" id="IPR032466">
    <property type="entry name" value="Metal_Hydrolase"/>
</dbReference>
<dbReference type="PANTHER" id="PTHR11409:SF43">
    <property type="entry name" value="ADENOSINE DEAMINASE"/>
    <property type="match status" value="1"/>
</dbReference>
<dbReference type="GO" id="GO:0006166">
    <property type="term" value="P:purine ribonucleoside salvage"/>
    <property type="evidence" value="ECO:0007669"/>
    <property type="project" value="UniProtKB-KW"/>
</dbReference>
<dbReference type="InterPro" id="IPR006330">
    <property type="entry name" value="Ado/ade_deaminase"/>
</dbReference>
<dbReference type="VEuPathDB" id="CryptoDB:Cvel_10502"/>
<dbReference type="GO" id="GO:0060169">
    <property type="term" value="P:negative regulation of adenosine receptor signaling pathway"/>
    <property type="evidence" value="ECO:0007669"/>
    <property type="project" value="TreeGrafter"/>
</dbReference>
<keyword evidence="5" id="KW-0479">Metal-binding</keyword>
<dbReference type="Pfam" id="PF00962">
    <property type="entry name" value="A_deaminase"/>
    <property type="match status" value="1"/>
</dbReference>
<keyword evidence="8" id="KW-0862">Zinc</keyword>
<evidence type="ECO:0000256" key="2">
    <source>
        <dbReference type="ARBA" id="ARBA00005058"/>
    </source>
</evidence>
<dbReference type="GO" id="GO:0046872">
    <property type="term" value="F:metal ion binding"/>
    <property type="evidence" value="ECO:0007669"/>
    <property type="project" value="UniProtKB-KW"/>
</dbReference>